<sequence length="1023" mass="116292">MAEPLSVLASVAGVATAGVAISKMIYEIAHTVKHAPKEVSEMAGELSLLSSVLRYLRSALAEYIDVCKPRLIKDIRGTVSKIHDLHKQIKDLTKNSTSSFYRVGLLFKSPKTKNLLAQIEGFKNSVSVMLTTVQLAAAKKQMKISKELASKTDVGEIRQLLENLLFANQDSIKRIRREQTLGIDHSPAPRPDVPRRNPRGRSDLDSFSPYEPLVPLPNHPRGRRGPSSPHPVTPRPERTYGWPESTPGSKNIGADHVAPIPQPSSVRPSTRPRESTAKTPKGGVDSKTSVGSHVDPQRPSFVDWDSEKEEEIGTVHLDDGDSEKDGEPTSTALVPANHHDPEKPARPKRGRRKREEGQRKRETRFQILPGQRKEHTQEDPNRENNSEEEDKYTDDSDDTEFSDAAGSNEDADRFVEFLDTLNLKDSAASNNINHSTPLARERSRDYRATLADNARAWREKEYYDHKQRRTDLTREIRYASPDDAATWLYRLVFFNEKSQGNTGCPNVIQQQDVEVPRTADRLLLQWTKVEPATGNVEHDASDSEATMVDPDPSWSRRLRSRISRISRIAAEEERSMPSGPRNVYSNGFDYEDLSDNPYDPYRCDPMNPGASRPFQPDVPYAHYERTEQERAYQTYRNETLTKDIERLESTFRRTEALYTKEVAHRERMEMALEKQHQYALKSIQDQVEAMKKEHDSTAIALEKQLELDLTNEHEKRLKSLREHLEKEAKQNAETQLILENRWRATLEELEKMKKMKEEEWYANEKKQAEAKAERMEKAKTTRACLQISTLADREQTWNPKFPSLGISISRTDGAPSRMFIHGTLCFTKPFLPSLSELYQVLKAHDWQPLWMRGSSGGKTWFLGRTPIAVDFSRRDYMPQVGKPPDQTGAPVHAGDMDDEYAAVGMGLVERDAIDELDLAYKGRMDGQYYRFDVDLTYEDVESLIATSLLMRERRHRKACVENVAGRAASPSRNLSASPTGSTPTLDVPRPSGRSTTPQPSRSGNSEERPRRHYKKSSSSRRDL</sequence>
<keyword evidence="5" id="KW-1185">Reference proteome</keyword>
<dbReference type="PANTHER" id="PTHR36167:SF3">
    <property type="entry name" value="C2H2 FINGER DOMAIN TRANSCRIPTION FACTOR (EUROFUNG)-RELATED"/>
    <property type="match status" value="1"/>
</dbReference>
<reference evidence="4" key="1">
    <citation type="submission" date="2021-05" db="EMBL/GenBank/DDBJ databases">
        <authorList>
            <person name="Stam R."/>
        </authorList>
    </citation>
    <scope>NUCLEOTIDE SEQUENCE</scope>
    <source>
        <strain evidence="4">CS162</strain>
    </source>
</reference>
<evidence type="ECO:0000256" key="2">
    <source>
        <dbReference type="SAM" id="MobiDB-lite"/>
    </source>
</evidence>
<feature type="region of interest" description="Disordered" evidence="2">
    <location>
        <begin position="179"/>
        <end position="410"/>
    </location>
</feature>
<protein>
    <recommendedName>
        <fullName evidence="3">Azaphilone pigments biosynthesis cluster protein L N-terminal domain-containing protein</fullName>
    </recommendedName>
</protein>
<dbReference type="RefSeq" id="XP_043171391.1">
    <property type="nucleotide sequence ID" value="XM_043315456.1"/>
</dbReference>
<feature type="compositionally biased region" description="Polar residues" evidence="2">
    <location>
        <begin position="970"/>
        <end position="984"/>
    </location>
</feature>
<keyword evidence="1" id="KW-0175">Coiled coil</keyword>
<dbReference type="AlphaFoldDB" id="A0A8J2I5K4"/>
<dbReference type="GeneID" id="67019870"/>
<feature type="region of interest" description="Disordered" evidence="2">
    <location>
        <begin position="963"/>
        <end position="1023"/>
    </location>
</feature>
<dbReference type="PANTHER" id="PTHR36167">
    <property type="entry name" value="C2H2 FINGER DOMAIN TRANSCRIPTION FACTOR (EUROFUNG)-RELATED"/>
    <property type="match status" value="1"/>
</dbReference>
<name>A0A8J2I5K4_9PLEO</name>
<feature type="compositionally biased region" description="Acidic residues" evidence="2">
    <location>
        <begin position="386"/>
        <end position="401"/>
    </location>
</feature>
<dbReference type="EMBL" id="CAJRGZ010000022">
    <property type="protein sequence ID" value="CAG5174636.1"/>
    <property type="molecule type" value="Genomic_DNA"/>
</dbReference>
<feature type="domain" description="Azaphilone pigments biosynthesis cluster protein L N-terminal" evidence="3">
    <location>
        <begin position="2"/>
        <end position="146"/>
    </location>
</feature>
<gene>
    <name evidence="4" type="ORF">ALTATR162_LOCUS7827</name>
</gene>
<proteinExistence type="predicted"/>
<comment type="caution">
    <text evidence="4">The sequence shown here is derived from an EMBL/GenBank/DDBJ whole genome shotgun (WGS) entry which is preliminary data.</text>
</comment>
<dbReference type="GO" id="GO:0006355">
    <property type="term" value="P:regulation of DNA-templated transcription"/>
    <property type="evidence" value="ECO:0007669"/>
    <property type="project" value="InterPro"/>
</dbReference>
<feature type="compositionally biased region" description="Basic and acidic residues" evidence="2">
    <location>
        <begin position="192"/>
        <end position="204"/>
    </location>
</feature>
<dbReference type="InterPro" id="IPR039327">
    <property type="entry name" value="CON7-like"/>
</dbReference>
<organism evidence="4 5">
    <name type="scientific">Alternaria atra</name>
    <dbReference type="NCBI Taxonomy" id="119953"/>
    <lineage>
        <taxon>Eukaryota</taxon>
        <taxon>Fungi</taxon>
        <taxon>Dikarya</taxon>
        <taxon>Ascomycota</taxon>
        <taxon>Pezizomycotina</taxon>
        <taxon>Dothideomycetes</taxon>
        <taxon>Pleosporomycetidae</taxon>
        <taxon>Pleosporales</taxon>
        <taxon>Pleosporineae</taxon>
        <taxon>Pleosporaceae</taxon>
        <taxon>Alternaria</taxon>
        <taxon>Alternaria sect. Ulocladioides</taxon>
    </lineage>
</organism>
<feature type="compositionally biased region" description="Basic and acidic residues" evidence="2">
    <location>
        <begin position="371"/>
        <end position="385"/>
    </location>
</feature>
<evidence type="ECO:0000313" key="5">
    <source>
        <dbReference type="Proteomes" id="UP000676310"/>
    </source>
</evidence>
<feature type="compositionally biased region" description="Polar residues" evidence="2">
    <location>
        <begin position="992"/>
        <end position="1003"/>
    </location>
</feature>
<feature type="coiled-coil region" evidence="1">
    <location>
        <begin position="710"/>
        <end position="781"/>
    </location>
</feature>
<dbReference type="OrthoDB" id="3902060at2759"/>
<evidence type="ECO:0000256" key="1">
    <source>
        <dbReference type="SAM" id="Coils"/>
    </source>
</evidence>
<dbReference type="Proteomes" id="UP000676310">
    <property type="component" value="Unassembled WGS sequence"/>
</dbReference>
<dbReference type="Pfam" id="PF17111">
    <property type="entry name" value="PigL_N"/>
    <property type="match status" value="1"/>
</dbReference>
<accession>A0A8J2I5K4</accession>
<evidence type="ECO:0000259" key="3">
    <source>
        <dbReference type="Pfam" id="PF17111"/>
    </source>
</evidence>
<dbReference type="InterPro" id="IPR031348">
    <property type="entry name" value="PigL_N"/>
</dbReference>
<feature type="compositionally biased region" description="Basic residues" evidence="2">
    <location>
        <begin position="1010"/>
        <end position="1023"/>
    </location>
</feature>
<evidence type="ECO:0000313" key="4">
    <source>
        <dbReference type="EMBL" id="CAG5174636.1"/>
    </source>
</evidence>
<feature type="compositionally biased region" description="Basic and acidic residues" evidence="2">
    <location>
        <begin position="353"/>
        <end position="364"/>
    </location>
</feature>
<feature type="compositionally biased region" description="Basic and acidic residues" evidence="2">
    <location>
        <begin position="311"/>
        <end position="327"/>
    </location>
</feature>